<evidence type="ECO:0000313" key="5">
    <source>
        <dbReference type="Proteomes" id="UP000316781"/>
    </source>
</evidence>
<organism evidence="2 4">
    <name type="scientific">Methylosinus sporium</name>
    <dbReference type="NCBI Taxonomy" id="428"/>
    <lineage>
        <taxon>Bacteria</taxon>
        <taxon>Pseudomonadati</taxon>
        <taxon>Pseudomonadota</taxon>
        <taxon>Alphaproteobacteria</taxon>
        <taxon>Hyphomicrobiales</taxon>
        <taxon>Methylocystaceae</taxon>
        <taxon>Methylosinus</taxon>
    </lineage>
</organism>
<dbReference type="PROSITE" id="PS51257">
    <property type="entry name" value="PROKAR_LIPOPROTEIN"/>
    <property type="match status" value="1"/>
</dbReference>
<reference evidence="2 4" key="1">
    <citation type="journal article" date="2018" name="Appl. Microbiol. Biotechnol.">
        <title>Co-cultivation of the strictly anaerobic methanogen Methanosarcina barkeri with aerobic methanotrophs in an oxygen-limited membrane bioreactor.</title>
        <authorList>
            <person name="In 't Zandt M.H."/>
            <person name="van den Bosch T.J.M."/>
            <person name="Rijkers R."/>
            <person name="van Kessel M.A.H.J."/>
            <person name="Jetten M.S.M."/>
            <person name="Welte C.U."/>
        </authorList>
    </citation>
    <scope>NUCLEOTIDE SEQUENCE [LARGE SCALE GENOMIC DNA]</scope>
    <source>
        <strain evidence="2 4">DSM 17706</strain>
    </source>
</reference>
<comment type="caution">
    <text evidence="2">The sequence shown here is derived from an EMBL/GenBank/DDBJ whole genome shotgun (WGS) entry which is preliminary data.</text>
</comment>
<sequence>MPITKLLLAAAAALLVGACNTTNLAEQRAADEARCRSYGFRPGSDPFSKCLLQVDLDRSADRRAARYDYPYGFGPRGYYWGRGW</sequence>
<dbReference type="Proteomes" id="UP000245137">
    <property type="component" value="Unassembled WGS sequence"/>
</dbReference>
<feature type="chain" id="PRO_5036052190" description="Lipoprotein" evidence="1">
    <location>
        <begin position="26"/>
        <end position="84"/>
    </location>
</feature>
<keyword evidence="1" id="KW-0732">Signal</keyword>
<gene>
    <name evidence="2" type="ORF">C5689_10310</name>
    <name evidence="3" type="ORF">FM996_01775</name>
</gene>
<evidence type="ECO:0000313" key="2">
    <source>
        <dbReference type="EMBL" id="PWB93973.1"/>
    </source>
</evidence>
<evidence type="ECO:0008006" key="6">
    <source>
        <dbReference type="Google" id="ProtNLM"/>
    </source>
</evidence>
<evidence type="ECO:0000313" key="3">
    <source>
        <dbReference type="EMBL" id="TRL37740.1"/>
    </source>
</evidence>
<evidence type="ECO:0000256" key="1">
    <source>
        <dbReference type="SAM" id="SignalP"/>
    </source>
</evidence>
<dbReference type="Proteomes" id="UP000316781">
    <property type="component" value="Unassembled WGS sequence"/>
</dbReference>
<keyword evidence="4" id="KW-1185">Reference proteome</keyword>
<dbReference type="EMBL" id="PUIV01000013">
    <property type="protein sequence ID" value="PWB93973.1"/>
    <property type="molecule type" value="Genomic_DNA"/>
</dbReference>
<dbReference type="OrthoDB" id="5984161at2"/>
<proteinExistence type="predicted"/>
<reference evidence="2" key="2">
    <citation type="submission" date="2018-02" db="EMBL/GenBank/DDBJ databases">
        <authorList>
            <person name="Cohen D.B."/>
            <person name="Kent A.D."/>
        </authorList>
    </citation>
    <scope>NUCLEOTIDE SEQUENCE</scope>
    <source>
        <strain evidence="2">DSM 17706</strain>
    </source>
</reference>
<dbReference type="RefSeq" id="WP_108917194.1">
    <property type="nucleotide sequence ID" value="NZ_BGJY01000010.1"/>
</dbReference>
<dbReference type="EMBL" id="VJMF01000008">
    <property type="protein sequence ID" value="TRL37740.1"/>
    <property type="molecule type" value="Genomic_DNA"/>
</dbReference>
<reference evidence="3 5" key="3">
    <citation type="submission" date="2019-07" db="EMBL/GenBank/DDBJ databases">
        <title>Ln-dependent methylotrophs.</title>
        <authorList>
            <person name="Tani A."/>
        </authorList>
    </citation>
    <scope>NUCLEOTIDE SEQUENCE [LARGE SCALE GENOMIC DNA]</scope>
    <source>
        <strain evidence="3 5">SM89A</strain>
    </source>
</reference>
<dbReference type="AlphaFoldDB" id="A0A2U1SQV6"/>
<accession>A0A2U1SQV6</accession>
<feature type="signal peptide" evidence="1">
    <location>
        <begin position="1"/>
        <end position="25"/>
    </location>
</feature>
<protein>
    <recommendedName>
        <fullName evidence="6">Lipoprotein</fullName>
    </recommendedName>
</protein>
<name>A0A2U1SQV6_METSR</name>
<evidence type="ECO:0000313" key="4">
    <source>
        <dbReference type="Proteomes" id="UP000245137"/>
    </source>
</evidence>